<dbReference type="AlphaFoldDB" id="A0A6G9Z6B6"/>
<sequence length="221" mass="23481">MRLLRSGRRRALIGCLAIGSALILSSACTPDGTVGDQQVSTSMTLDTASPGDGTPLALVMSHWLTWQPWHGTRLPVSDRWGPAHVQADAATGFSHTAEGAVVAMMQHQARLAGLGDAAWSAAARAMAVVAPTDQPPRHRISTGFDSAGDLPYFTGFRWVSYRPDRAEADLALQGHDGALTALHATESWDGNDWKAELHADGGTVAPLPGLDGYQPWPSQPR</sequence>
<dbReference type="PROSITE" id="PS51257">
    <property type="entry name" value="PROKAR_LIPOPROTEIN"/>
    <property type="match status" value="1"/>
</dbReference>
<accession>A0A6G9Z6B6</accession>
<evidence type="ECO:0000313" key="5">
    <source>
        <dbReference type="Proteomes" id="UP000500953"/>
    </source>
</evidence>
<organism evidence="4 5">
    <name type="scientific">Nocardia terpenica</name>
    <dbReference type="NCBI Taxonomy" id="455432"/>
    <lineage>
        <taxon>Bacteria</taxon>
        <taxon>Bacillati</taxon>
        <taxon>Actinomycetota</taxon>
        <taxon>Actinomycetes</taxon>
        <taxon>Mycobacteriales</taxon>
        <taxon>Nocardiaceae</taxon>
        <taxon>Nocardia</taxon>
    </lineage>
</organism>
<evidence type="ECO:0000259" key="3">
    <source>
        <dbReference type="Pfam" id="PF26526"/>
    </source>
</evidence>
<dbReference type="InterPro" id="IPR058488">
    <property type="entry name" value="DUF8175"/>
</dbReference>
<keyword evidence="2" id="KW-0732">Signal</keyword>
<feature type="domain" description="DUF8175" evidence="3">
    <location>
        <begin position="32"/>
        <end position="214"/>
    </location>
</feature>
<feature type="signal peptide" evidence="2">
    <location>
        <begin position="1"/>
        <end position="26"/>
    </location>
</feature>
<dbReference type="EMBL" id="CP046173">
    <property type="protein sequence ID" value="QIS21155.1"/>
    <property type="molecule type" value="Genomic_DNA"/>
</dbReference>
<dbReference type="RefSeq" id="WP_167488462.1">
    <property type="nucleotide sequence ID" value="NZ_CP046173.1"/>
</dbReference>
<evidence type="ECO:0000256" key="2">
    <source>
        <dbReference type="SAM" id="SignalP"/>
    </source>
</evidence>
<proteinExistence type="predicted"/>
<dbReference type="Pfam" id="PF26526">
    <property type="entry name" value="DUF8175"/>
    <property type="match status" value="1"/>
</dbReference>
<reference evidence="4 5" key="1">
    <citation type="journal article" date="2019" name="ACS Chem. Biol.">
        <title>Identification and Mobilization of a Cryptic Antibiotic Biosynthesis Gene Locus from a Human-Pathogenic Nocardia Isolate.</title>
        <authorList>
            <person name="Herisse M."/>
            <person name="Ishida K."/>
            <person name="Porter J.L."/>
            <person name="Howden B."/>
            <person name="Hertweck C."/>
            <person name="Stinear T.P."/>
            <person name="Pidot S.J."/>
        </authorList>
    </citation>
    <scope>NUCLEOTIDE SEQUENCE [LARGE SCALE GENOMIC DNA]</scope>
    <source>
        <strain evidence="4 5">AUSMDU00012715</strain>
    </source>
</reference>
<feature type="chain" id="PRO_5038710336" description="DUF8175 domain-containing protein" evidence="2">
    <location>
        <begin position="27"/>
        <end position="221"/>
    </location>
</feature>
<evidence type="ECO:0000256" key="1">
    <source>
        <dbReference type="SAM" id="MobiDB-lite"/>
    </source>
</evidence>
<evidence type="ECO:0000313" key="4">
    <source>
        <dbReference type="EMBL" id="QIS21155.1"/>
    </source>
</evidence>
<feature type="region of interest" description="Disordered" evidence="1">
    <location>
        <begin position="194"/>
        <end position="221"/>
    </location>
</feature>
<name>A0A6G9Z6B6_9NOCA</name>
<dbReference type="Proteomes" id="UP000500953">
    <property type="component" value="Chromosome"/>
</dbReference>
<gene>
    <name evidence="4" type="ORF">F6W96_25350</name>
</gene>
<protein>
    <recommendedName>
        <fullName evidence="3">DUF8175 domain-containing protein</fullName>
    </recommendedName>
</protein>